<evidence type="ECO:0000256" key="10">
    <source>
        <dbReference type="SAM" id="Phobius"/>
    </source>
</evidence>
<evidence type="ECO:0000256" key="5">
    <source>
        <dbReference type="ARBA" id="ARBA00022679"/>
    </source>
</evidence>
<evidence type="ECO:0000313" key="15">
    <source>
        <dbReference type="Proteomes" id="UP000238479"/>
    </source>
</evidence>
<comment type="pathway">
    <text evidence="3">Protein modification; protein ubiquitination.</text>
</comment>
<proteinExistence type="predicted"/>
<keyword evidence="8 10" id="KW-1133">Transmembrane helix</keyword>
<keyword evidence="15" id="KW-1185">Reference proteome</keyword>
<feature type="domain" description="DUF2921" evidence="13">
    <location>
        <begin position="421"/>
        <end position="613"/>
    </location>
</feature>
<gene>
    <name evidence="14" type="ORF">RchiOBHm_Chr5g0034281</name>
</gene>
<reference evidence="14 15" key="1">
    <citation type="journal article" date="2018" name="Nat. Genet.">
        <title>The Rosa genome provides new insights in the design of modern roses.</title>
        <authorList>
            <person name="Bendahmane M."/>
        </authorList>
    </citation>
    <scope>NUCLEOTIDE SEQUENCE [LARGE SCALE GENOMIC DNA]</scope>
    <source>
        <strain evidence="15">cv. Old Blush</strain>
    </source>
</reference>
<dbReference type="PANTHER" id="PTHR33389:SF18">
    <property type="entry name" value="OS01G0677900 PROTEIN"/>
    <property type="match status" value="1"/>
</dbReference>
<evidence type="ECO:0000256" key="4">
    <source>
        <dbReference type="ARBA" id="ARBA00012483"/>
    </source>
</evidence>
<dbReference type="InterPro" id="IPR057425">
    <property type="entry name" value="DUF2921_N"/>
</dbReference>
<evidence type="ECO:0000259" key="12">
    <source>
        <dbReference type="Pfam" id="PF11145"/>
    </source>
</evidence>
<dbReference type="GO" id="GO:0061630">
    <property type="term" value="F:ubiquitin protein ligase activity"/>
    <property type="evidence" value="ECO:0007669"/>
    <property type="project" value="UniProtKB-EC"/>
</dbReference>
<feature type="transmembrane region" description="Helical" evidence="10">
    <location>
        <begin position="750"/>
        <end position="769"/>
    </location>
</feature>
<dbReference type="EC" id="2.3.2.27" evidence="4"/>
<protein>
    <recommendedName>
        <fullName evidence="4">RING-type E3 ubiquitin transferase</fullName>
        <ecNumber evidence="4">2.3.2.27</ecNumber>
    </recommendedName>
</protein>
<dbReference type="EMBL" id="PDCK01000043">
    <property type="protein sequence ID" value="PRQ31330.1"/>
    <property type="molecule type" value="Genomic_DNA"/>
</dbReference>
<feature type="transmembrane region" description="Helical" evidence="10">
    <location>
        <begin position="711"/>
        <end position="729"/>
    </location>
</feature>
<feature type="transmembrane region" description="Helical" evidence="10">
    <location>
        <begin position="869"/>
        <end position="888"/>
    </location>
</feature>
<feature type="signal peptide" evidence="11">
    <location>
        <begin position="1"/>
        <end position="18"/>
    </location>
</feature>
<dbReference type="GO" id="GO:0012505">
    <property type="term" value="C:endomembrane system"/>
    <property type="evidence" value="ECO:0007669"/>
    <property type="project" value="UniProtKB-SubCell"/>
</dbReference>
<evidence type="ECO:0000256" key="2">
    <source>
        <dbReference type="ARBA" id="ARBA00004127"/>
    </source>
</evidence>
<keyword evidence="7" id="KW-0833">Ubl conjugation pathway</keyword>
<evidence type="ECO:0000259" key="13">
    <source>
        <dbReference type="Pfam" id="PF25333"/>
    </source>
</evidence>
<feature type="transmembrane region" description="Helical" evidence="10">
    <location>
        <begin position="789"/>
        <end position="811"/>
    </location>
</feature>
<dbReference type="OMA" id="RRQIYEP"/>
<feature type="transmembrane region" description="Helical" evidence="10">
    <location>
        <begin position="636"/>
        <end position="655"/>
    </location>
</feature>
<evidence type="ECO:0000256" key="6">
    <source>
        <dbReference type="ARBA" id="ARBA00022692"/>
    </source>
</evidence>
<keyword evidence="6 10" id="KW-0812">Transmembrane</keyword>
<dbReference type="Gramene" id="PRQ31330">
    <property type="protein sequence ID" value="PRQ31330"/>
    <property type="gene ID" value="RchiOBHm_Chr5g0034281"/>
</dbReference>
<comment type="catalytic activity">
    <reaction evidence="1">
        <text>S-ubiquitinyl-[E2 ubiquitin-conjugating enzyme]-L-cysteine + [acceptor protein]-L-lysine = [E2 ubiquitin-conjugating enzyme]-L-cysteine + N(6)-ubiquitinyl-[acceptor protein]-L-lysine.</text>
        <dbReference type="EC" id="2.3.2.27"/>
    </reaction>
</comment>
<dbReference type="Pfam" id="PF11145">
    <property type="entry name" value="DUF2921"/>
    <property type="match status" value="1"/>
</dbReference>
<comment type="caution">
    <text evidence="14">The sequence shown here is derived from an EMBL/GenBank/DDBJ whole genome shotgun (WGS) entry which is preliminary data.</text>
</comment>
<evidence type="ECO:0000313" key="14">
    <source>
        <dbReference type="EMBL" id="PRQ31330.1"/>
    </source>
</evidence>
<keyword evidence="5" id="KW-0808">Transferase</keyword>
<evidence type="ECO:0000256" key="9">
    <source>
        <dbReference type="ARBA" id="ARBA00023136"/>
    </source>
</evidence>
<feature type="domain" description="DUF2921" evidence="13">
    <location>
        <begin position="227"/>
        <end position="395"/>
    </location>
</feature>
<feature type="transmembrane region" description="Helical" evidence="10">
    <location>
        <begin position="667"/>
        <end position="691"/>
    </location>
</feature>
<keyword evidence="11" id="KW-0732">Signal</keyword>
<evidence type="ECO:0000256" key="8">
    <source>
        <dbReference type="ARBA" id="ARBA00022989"/>
    </source>
</evidence>
<dbReference type="Pfam" id="PF25333">
    <property type="entry name" value="DUF2921_N"/>
    <property type="match status" value="3"/>
</dbReference>
<keyword evidence="9 10" id="KW-0472">Membrane</keyword>
<evidence type="ECO:0000256" key="11">
    <source>
        <dbReference type="SAM" id="SignalP"/>
    </source>
</evidence>
<dbReference type="AlphaFoldDB" id="A0A2P6QAX9"/>
<feature type="domain" description="DUF2921" evidence="13">
    <location>
        <begin position="62"/>
        <end position="206"/>
    </location>
</feature>
<comment type="subcellular location">
    <subcellularLocation>
        <location evidence="2">Endomembrane system</location>
        <topology evidence="2">Multi-pass membrane protein</topology>
    </subcellularLocation>
</comment>
<evidence type="ECO:0000256" key="1">
    <source>
        <dbReference type="ARBA" id="ARBA00000900"/>
    </source>
</evidence>
<name>A0A2P6QAX9_ROSCH</name>
<sequence length="918" mass="101687">MAIFMKIFIFFFVFVTRSLNSVSSSTSDAQVYFADHCASIAPPHYSTPQRYAGLNSSVHRLTGFYYSAGETNILSQNSIVFRFRNDGAADEQGLFMVQGSLRFPSDSTYNLVGNSTRSWQSTDLRVPYGQRPRSFRLNGVWSESSGELCMVGSGSNSSDQGNLLTFPVVLKLHKLKSSSSLTSLISGTLESLVTSKNEPNYFGPISISLLPSMNYQYTFVSNKSHNSYSDGSVVPPSSLKIGRFCRVFSRAILFRELQLRYSSHCGSANNCSPLAVSDLPRIMSLNNIECLEDRKTLRVLVDFAASSISYQRPFNPTTTLVAEGSWDARKNQLNVVACRFVHARNSFSPSHVGDCSTRLTMGFPSIWTIGNSSCIVGKIWSNKSVTEAGYFENITFDSAQSDSAVFPGQRYEYTKIDKATKLCPRKKTDADDKNNIYPNPFSYYMGLDITANSSTGEVGWGYSVPLSVDNKFFQPYWYSLEDGTEEYLGAPVSAPVSDRNNNSNRYNISYRISIKAVDGVRLPSGVSQLNSLYEMGIFAEGIYDGRDGSLCMVGCRYLSSNSHQQPTYDSVDCEIVVNVQFPPTNPNSTYSGFIKGSIESTREMSDPLHFEGLDLTSAAGNMVEASQSIWRMDVEIILVVISNTLACVFGALQLFHVKRNPDVLPSISILMLYILALGYMIPLMLNFDALFTQHGSQTVFLGSGWLELNEVIVRVVTMVGFLLQIRLLQITMSAKSANGNQKELWAVEKLALFVALPVYVGGSLVALLLMNWRRNDIAVMVSSGQKHPILGTILKSCAGLFLDAFLFPQILLNMFSKSTEKALSVSFFVGTTLVRVLPHAYDLYRAHTSGHQLKDSYIYASPAADFYSTAWNVIIPFGGLLFAVIIYLQQRFGGCCILPQKFLELGEYEKVPIVTEAS</sequence>
<evidence type="ECO:0000256" key="7">
    <source>
        <dbReference type="ARBA" id="ARBA00022786"/>
    </source>
</evidence>
<organism evidence="14 15">
    <name type="scientific">Rosa chinensis</name>
    <name type="common">China rose</name>
    <dbReference type="NCBI Taxonomy" id="74649"/>
    <lineage>
        <taxon>Eukaryota</taxon>
        <taxon>Viridiplantae</taxon>
        <taxon>Streptophyta</taxon>
        <taxon>Embryophyta</taxon>
        <taxon>Tracheophyta</taxon>
        <taxon>Spermatophyta</taxon>
        <taxon>Magnoliopsida</taxon>
        <taxon>eudicotyledons</taxon>
        <taxon>Gunneridae</taxon>
        <taxon>Pentapetalae</taxon>
        <taxon>rosids</taxon>
        <taxon>fabids</taxon>
        <taxon>Rosales</taxon>
        <taxon>Rosaceae</taxon>
        <taxon>Rosoideae</taxon>
        <taxon>Rosoideae incertae sedis</taxon>
        <taxon>Rosa</taxon>
    </lineage>
</organism>
<feature type="chain" id="PRO_5015129136" description="RING-type E3 ubiquitin transferase" evidence="11">
    <location>
        <begin position="19"/>
        <end position="918"/>
    </location>
</feature>
<feature type="domain" description="SWEET-like" evidence="12">
    <location>
        <begin position="625"/>
        <end position="902"/>
    </location>
</feature>
<feature type="transmembrane region" description="Helical" evidence="10">
    <location>
        <begin position="823"/>
        <end position="841"/>
    </location>
</feature>
<dbReference type="Proteomes" id="UP000238479">
    <property type="component" value="Chromosome 5"/>
</dbReference>
<dbReference type="PANTHER" id="PTHR33389">
    <property type="entry name" value="FAMILY PROTEIN, PUTATIVE (DUF2921)-RELATED"/>
    <property type="match status" value="1"/>
</dbReference>
<evidence type="ECO:0000256" key="3">
    <source>
        <dbReference type="ARBA" id="ARBA00004906"/>
    </source>
</evidence>
<dbReference type="STRING" id="74649.A0A2P6QAX9"/>
<accession>A0A2P6QAX9</accession>
<dbReference type="InterPro" id="IPR021319">
    <property type="entry name" value="DUF2921"/>
</dbReference>